<evidence type="ECO:0000313" key="4">
    <source>
        <dbReference type="Proteomes" id="UP000033651"/>
    </source>
</evidence>
<organism evidence="3 4">
    <name type="scientific">Luteibacter yeojuensis</name>
    <dbReference type="NCBI Taxonomy" id="345309"/>
    <lineage>
        <taxon>Bacteria</taxon>
        <taxon>Pseudomonadati</taxon>
        <taxon>Pseudomonadota</taxon>
        <taxon>Gammaproteobacteria</taxon>
        <taxon>Lysobacterales</taxon>
        <taxon>Rhodanobacteraceae</taxon>
        <taxon>Luteibacter</taxon>
    </lineage>
</organism>
<keyword evidence="1" id="KW-0732">Signal</keyword>
<dbReference type="InterPro" id="IPR036249">
    <property type="entry name" value="Thioredoxin-like_sf"/>
</dbReference>
<name>A0A0F3K5Q7_9GAMM</name>
<feature type="signal peptide" evidence="1">
    <location>
        <begin position="1"/>
        <end position="18"/>
    </location>
</feature>
<evidence type="ECO:0000259" key="2">
    <source>
        <dbReference type="PROSITE" id="PS51352"/>
    </source>
</evidence>
<dbReference type="OrthoDB" id="5956088at2"/>
<keyword evidence="4" id="KW-1185">Reference proteome</keyword>
<dbReference type="Gene3D" id="3.40.30.10">
    <property type="entry name" value="Glutaredoxin"/>
    <property type="match status" value="1"/>
</dbReference>
<dbReference type="Proteomes" id="UP000033651">
    <property type="component" value="Unassembled WGS sequence"/>
</dbReference>
<dbReference type="SUPFAM" id="SSF52833">
    <property type="entry name" value="Thioredoxin-like"/>
    <property type="match status" value="1"/>
</dbReference>
<accession>A0A0F3K5Q7</accession>
<evidence type="ECO:0000256" key="1">
    <source>
        <dbReference type="SAM" id="SignalP"/>
    </source>
</evidence>
<proteinExistence type="predicted"/>
<dbReference type="EMBL" id="JZRB01000071">
    <property type="protein sequence ID" value="KJV25434.1"/>
    <property type="molecule type" value="Genomic_DNA"/>
</dbReference>
<reference evidence="3 4" key="1">
    <citation type="submission" date="2015-03" db="EMBL/GenBank/DDBJ databases">
        <title>Draft genome sequence of Luteibacter yeojuensis strain SU11.</title>
        <authorList>
            <person name="Sulaiman J."/>
            <person name="Priya K."/>
            <person name="Chan K.-G."/>
        </authorList>
    </citation>
    <scope>NUCLEOTIDE SEQUENCE [LARGE SCALE GENOMIC DNA]</scope>
    <source>
        <strain evidence="3 4">SU11</strain>
    </source>
</reference>
<dbReference type="PATRIC" id="fig|345309.4.peg.3920"/>
<feature type="chain" id="PRO_5002463010" evidence="1">
    <location>
        <begin position="19"/>
        <end position="154"/>
    </location>
</feature>
<dbReference type="RefSeq" id="WP_045831334.1">
    <property type="nucleotide sequence ID" value="NZ_JZRB01000071.1"/>
</dbReference>
<dbReference type="AlphaFoldDB" id="A0A0F3K5Q7"/>
<dbReference type="PROSITE" id="PS51352">
    <property type="entry name" value="THIOREDOXIN_2"/>
    <property type="match status" value="1"/>
</dbReference>
<sequence length="154" mass="16499">MNRWLALALVAAVSPTFAASPTPLSSADVKALVAAPATGSKVLALWSLDCAYCEENLAALRRYQRQHADGIELVYVATDPMAQAPALEARLARAKLGDVPSRAYTDATPDRLNFLIDPTWGGETPRTVVIHADGSRKTYSGALTAERIEALIHL</sequence>
<gene>
    <name evidence="3" type="ORF">VI08_19630</name>
</gene>
<protein>
    <submittedName>
        <fullName evidence="3">Signal peptide protein</fullName>
    </submittedName>
</protein>
<feature type="domain" description="Thioredoxin" evidence="2">
    <location>
        <begin position="8"/>
        <end position="153"/>
    </location>
</feature>
<dbReference type="InterPro" id="IPR013766">
    <property type="entry name" value="Thioredoxin_domain"/>
</dbReference>
<comment type="caution">
    <text evidence="3">The sequence shown here is derived from an EMBL/GenBank/DDBJ whole genome shotgun (WGS) entry which is preliminary data.</text>
</comment>
<evidence type="ECO:0000313" key="3">
    <source>
        <dbReference type="EMBL" id="KJV25434.1"/>
    </source>
</evidence>